<proteinExistence type="predicted"/>
<keyword evidence="2" id="KW-1185">Reference proteome</keyword>
<protein>
    <submittedName>
        <fullName evidence="1">UDP-N-acetylmuramoyl-tripeptide--D-alanyl-D-alanine ligase</fullName>
    </submittedName>
</protein>
<evidence type="ECO:0000313" key="1">
    <source>
        <dbReference type="EMBL" id="QQK08559.1"/>
    </source>
</evidence>
<evidence type="ECO:0000313" key="2">
    <source>
        <dbReference type="Proteomes" id="UP000595814"/>
    </source>
</evidence>
<gene>
    <name evidence="1" type="ORF">JFY71_03195</name>
</gene>
<reference evidence="1 2" key="1">
    <citation type="journal article" date="2022" name="Int. J. Syst. Evol. Microbiol.">
        <title>Miniphocaeibacter halophilus sp. nov., an ammonium-tolerant acetate-producing bacterium isolated from a biogas system.</title>
        <authorList>
            <person name="Schnurer A."/>
            <person name="Singh A."/>
            <person name="Bi S."/>
            <person name="Qiao W."/>
            <person name="Westerholm M."/>
        </authorList>
    </citation>
    <scope>NUCLEOTIDE SEQUENCE [LARGE SCALE GENOMIC DNA]</scope>
    <source>
        <strain evidence="1 2">AMB_01</strain>
    </source>
</reference>
<name>A0AC61MSE4_9FIRM</name>
<sequence length="459" mass="51628">MIEKNLIDIANMCSGKIYNVAHNEIPIKGISTDSRTVERGNLFIPLVGDNFDGHEYALSAIEKGASAILWEKKRFLPDNNIPVVLVDDTYKAMIELAKNYRLSLDCKVIAITGSNGKTTTKDILSSILKEKFKVQKTQKNFNNEIGLPKTILALDEDAEVAVLELGTEDFGEISFLTDICKPDIALITNIGDSHLLKLKTRENIARAKLEILEGLKADGIFFYNGDDVTLKEVVKEFILPERTFTYGLNQDNDYVIEPLSYDGSGVTFSLEDHLYTVPLLGNHQVYNGGISIIISEFFGLDYSTIAKGLKDINLTGMRNELIHLPGFDILNDSYKSNPQSLDSCLDIVYTLKNYDRKIAVIGDMLDLGKNEVVIHEKIGEEINPDKIDFLFVVGDLAYNIFKKAKDNFPEDHAFHFDSRDELIKTLTKYIIPNTLVMVKASRGMRLEYIVESLKEYSKL</sequence>
<dbReference type="EMBL" id="CP066744">
    <property type="protein sequence ID" value="QQK08559.1"/>
    <property type="molecule type" value="Genomic_DNA"/>
</dbReference>
<accession>A0AC61MSE4</accession>
<organism evidence="1 2">
    <name type="scientific">Miniphocaeibacter halophilus</name>
    <dbReference type="NCBI Taxonomy" id="2931922"/>
    <lineage>
        <taxon>Bacteria</taxon>
        <taxon>Bacillati</taxon>
        <taxon>Bacillota</taxon>
        <taxon>Tissierellia</taxon>
        <taxon>Tissierellales</taxon>
        <taxon>Peptoniphilaceae</taxon>
        <taxon>Miniphocaeibacter</taxon>
    </lineage>
</organism>
<dbReference type="Proteomes" id="UP000595814">
    <property type="component" value="Chromosome"/>
</dbReference>
<keyword evidence="1" id="KW-0436">Ligase</keyword>